<reference evidence="2" key="2">
    <citation type="submission" date="2025-08" db="UniProtKB">
        <authorList>
            <consortium name="RefSeq"/>
        </authorList>
    </citation>
    <scope>IDENTIFICATION</scope>
    <source>
        <tissue evidence="2">Leaf</tissue>
    </source>
</reference>
<dbReference type="GO" id="GO:0005634">
    <property type="term" value="C:nucleus"/>
    <property type="evidence" value="ECO:0000318"/>
    <property type="project" value="GO_Central"/>
</dbReference>
<evidence type="ECO:0000313" key="2">
    <source>
        <dbReference type="RefSeq" id="XP_021845631.2"/>
    </source>
</evidence>
<dbReference type="KEGG" id="soe:110785492"/>
<protein>
    <submittedName>
        <fullName evidence="2">Protein N-terminal asparagine amidohydrolase</fullName>
    </submittedName>
</protein>
<sequence length="343" mass="38777">MIFVAGVPFESNSSYQGNCDLVALMEHPKLVSASLSFKAIPEKKYSTSDASSDELTKSKHVYLFQREYATVDPLLVDLIGTDEATTCVGVVIRNRDNGMTSVAHMDSPKIVDLGLSQMLSKLVDCKHDSDMDVHLIGGFEEISYKNTEQTGSEGNPEQVDHSFPLCAKIIEALGKSAVKFHIQNLFVLGHNTRKDTAGNTLPIFSGILVETRTGTVTPATFDQTTRCPDEMVRRIRISASFSDTRWRNKLLETYDTRTDRFIIAPCSWSIHLVHMSSFLQKLPDSEILRTCSTSPFAEAPDFIHNQRRQWDYLIQHPYWKETFRMGEPRIFTRAVNGEWIMVE</sequence>
<proteinExistence type="predicted"/>
<gene>
    <name evidence="2" type="primary">LOC110785492</name>
</gene>
<dbReference type="RefSeq" id="XP_021845631.2">
    <property type="nucleotide sequence ID" value="XM_021989939.2"/>
</dbReference>
<organism evidence="1 2">
    <name type="scientific">Spinacia oleracea</name>
    <name type="common">Spinach</name>
    <dbReference type="NCBI Taxonomy" id="3562"/>
    <lineage>
        <taxon>Eukaryota</taxon>
        <taxon>Viridiplantae</taxon>
        <taxon>Streptophyta</taxon>
        <taxon>Embryophyta</taxon>
        <taxon>Tracheophyta</taxon>
        <taxon>Spermatophyta</taxon>
        <taxon>Magnoliopsida</taxon>
        <taxon>eudicotyledons</taxon>
        <taxon>Gunneridae</taxon>
        <taxon>Pentapetalae</taxon>
        <taxon>Caryophyllales</taxon>
        <taxon>Chenopodiaceae</taxon>
        <taxon>Chenopodioideae</taxon>
        <taxon>Anserineae</taxon>
        <taxon>Spinacia</taxon>
    </lineage>
</organism>
<reference evidence="1" key="1">
    <citation type="journal article" date="2021" name="Nat. Commun.">
        <title>Genomic analyses provide insights into spinach domestication and the genetic basis of agronomic traits.</title>
        <authorList>
            <person name="Cai X."/>
            <person name="Sun X."/>
            <person name="Xu C."/>
            <person name="Sun H."/>
            <person name="Wang X."/>
            <person name="Ge C."/>
            <person name="Zhang Z."/>
            <person name="Wang Q."/>
            <person name="Fei Z."/>
            <person name="Jiao C."/>
            <person name="Wang Q."/>
        </authorList>
    </citation>
    <scope>NUCLEOTIDE SEQUENCE [LARGE SCALE GENOMIC DNA]</scope>
    <source>
        <strain evidence="1">cv. Varoflay</strain>
    </source>
</reference>
<dbReference type="GeneID" id="110785492"/>
<keyword evidence="1" id="KW-1185">Reference proteome</keyword>
<name>A0A9R0IAG8_SPIOL</name>
<accession>A0A9R0IAG8</accession>
<dbReference type="AlphaFoldDB" id="A0A9R0IAG8"/>
<dbReference type="GO" id="GO:0006511">
    <property type="term" value="P:ubiquitin-dependent protein catabolic process"/>
    <property type="evidence" value="ECO:0000318"/>
    <property type="project" value="GO_Central"/>
</dbReference>
<dbReference type="GO" id="GO:0008418">
    <property type="term" value="F:protein-N-terminal asparagine amidohydrolase activity"/>
    <property type="evidence" value="ECO:0000318"/>
    <property type="project" value="GO_Central"/>
</dbReference>
<dbReference type="Pfam" id="PF14736">
    <property type="entry name" value="N_Asn_amidohyd"/>
    <property type="match status" value="1"/>
</dbReference>
<dbReference type="Proteomes" id="UP000813463">
    <property type="component" value="Chromosome 1"/>
</dbReference>
<dbReference type="PANTHER" id="PTHR12498">
    <property type="entry name" value="N-TERMINAL ASPARAGINE AMIDOHYDROLASE"/>
    <property type="match status" value="1"/>
</dbReference>
<dbReference type="PANTHER" id="PTHR12498:SF0">
    <property type="entry name" value="PROTEIN N-TERMINAL ASPARAGINE AMIDOHYDROLASE"/>
    <property type="match status" value="1"/>
</dbReference>
<evidence type="ECO:0000313" key="1">
    <source>
        <dbReference type="Proteomes" id="UP000813463"/>
    </source>
</evidence>
<dbReference type="InterPro" id="IPR026750">
    <property type="entry name" value="NTAN1"/>
</dbReference>